<protein>
    <recommendedName>
        <fullName evidence="9">Beta-ketoacyl-[acyl-carrier-protein] synthase III</fullName>
        <shortName evidence="9">Beta-ketoacyl-ACP synthase III</shortName>
        <shortName evidence="9">KAS III</shortName>
        <ecNumber evidence="9">2.3.1.180</ecNumber>
    </recommendedName>
    <alternativeName>
        <fullName evidence="9">3-oxoacyl-[acyl-carrier-protein] synthase 3</fullName>
    </alternativeName>
    <alternativeName>
        <fullName evidence="9">3-oxoacyl-[acyl-carrier-protein] synthase III</fullName>
    </alternativeName>
</protein>
<evidence type="ECO:0000256" key="1">
    <source>
        <dbReference type="ARBA" id="ARBA00008642"/>
    </source>
</evidence>
<comment type="subunit">
    <text evidence="9">Homodimer.</text>
</comment>
<dbReference type="HAMAP" id="MF_01815">
    <property type="entry name" value="FabH"/>
    <property type="match status" value="1"/>
</dbReference>
<evidence type="ECO:0000259" key="11">
    <source>
        <dbReference type="Pfam" id="PF08545"/>
    </source>
</evidence>
<comment type="function">
    <text evidence="9">Catalyzes the condensation reaction of fatty acid synthesis by the addition to an acyl acceptor of two carbons from malonyl-ACP. Catalyzes the first condensation reaction which initiates fatty acid synthesis and may therefore play a role in governing the total rate of fatty acid production. Possesses both acetoacetyl-ACP synthase and acetyl transacylase activities. Its substrate specificity determines the biosynthesis of branched-chain and/or straight-chain of fatty acids.</text>
</comment>
<comment type="subcellular location">
    <subcellularLocation>
        <location evidence="9">Cytoplasm</location>
    </subcellularLocation>
</comment>
<organism evidence="12 13">
    <name type="scientific">Agathobaculum ammoniilyticum</name>
    <dbReference type="NCBI Taxonomy" id="2981778"/>
    <lineage>
        <taxon>Bacteria</taxon>
        <taxon>Bacillati</taxon>
        <taxon>Bacillota</taxon>
        <taxon>Clostridia</taxon>
        <taxon>Eubacteriales</taxon>
        <taxon>Butyricicoccaceae</taxon>
        <taxon>Agathobaculum</taxon>
    </lineage>
</organism>
<evidence type="ECO:0000256" key="6">
    <source>
        <dbReference type="ARBA" id="ARBA00023160"/>
    </source>
</evidence>
<evidence type="ECO:0000259" key="10">
    <source>
        <dbReference type="Pfam" id="PF08541"/>
    </source>
</evidence>
<keyword evidence="8 9" id="KW-0012">Acyltransferase</keyword>
<dbReference type="InterPro" id="IPR013751">
    <property type="entry name" value="ACP_syn_III_N"/>
</dbReference>
<feature type="active site" evidence="9">
    <location>
        <position position="119"/>
    </location>
</feature>
<evidence type="ECO:0000313" key="12">
    <source>
        <dbReference type="EMBL" id="MCU6789352.1"/>
    </source>
</evidence>
<keyword evidence="4 9" id="KW-0276">Fatty acid metabolism</keyword>
<evidence type="ECO:0000256" key="9">
    <source>
        <dbReference type="HAMAP-Rule" id="MF_01815"/>
    </source>
</evidence>
<evidence type="ECO:0000256" key="4">
    <source>
        <dbReference type="ARBA" id="ARBA00022832"/>
    </source>
</evidence>
<keyword evidence="6 9" id="KW-0275">Fatty acid biosynthesis</keyword>
<dbReference type="EMBL" id="JAOQJE010000008">
    <property type="protein sequence ID" value="MCU6789352.1"/>
    <property type="molecule type" value="Genomic_DNA"/>
</dbReference>
<dbReference type="Pfam" id="PF08545">
    <property type="entry name" value="ACP_syn_III"/>
    <property type="match status" value="1"/>
</dbReference>
<evidence type="ECO:0000313" key="13">
    <source>
        <dbReference type="Proteomes" id="UP001652397"/>
    </source>
</evidence>
<dbReference type="Gene3D" id="3.40.47.10">
    <property type="match status" value="1"/>
</dbReference>
<dbReference type="PANTHER" id="PTHR43091:SF1">
    <property type="entry name" value="BETA-KETOACYL-[ACYL-CARRIER-PROTEIN] SYNTHASE III, CHLOROPLASTIC"/>
    <property type="match status" value="1"/>
</dbReference>
<evidence type="ECO:0000256" key="2">
    <source>
        <dbReference type="ARBA" id="ARBA00022516"/>
    </source>
</evidence>
<dbReference type="InterPro" id="IPR013747">
    <property type="entry name" value="ACP_syn_III_C"/>
</dbReference>
<feature type="active site" evidence="9">
    <location>
        <position position="291"/>
    </location>
</feature>
<dbReference type="EC" id="2.3.1.180" evidence="9"/>
<feature type="domain" description="Beta-ketoacyl-[acyl-carrier-protein] synthase III N-terminal" evidence="11">
    <location>
        <begin position="113"/>
        <end position="192"/>
    </location>
</feature>
<dbReference type="NCBIfam" id="TIGR00747">
    <property type="entry name" value="fabH"/>
    <property type="match status" value="1"/>
</dbReference>
<comment type="pathway">
    <text evidence="9">Lipid metabolism; fatty acid biosynthesis.</text>
</comment>
<evidence type="ECO:0000256" key="3">
    <source>
        <dbReference type="ARBA" id="ARBA00022679"/>
    </source>
</evidence>
<dbReference type="Proteomes" id="UP001652397">
    <property type="component" value="Unassembled WGS sequence"/>
</dbReference>
<gene>
    <name evidence="9" type="primary">fabH</name>
    <name evidence="12" type="ORF">OCV66_09670</name>
</gene>
<keyword evidence="3 9" id="KW-0808">Transferase</keyword>
<keyword evidence="7 9" id="KW-0511">Multifunctional enzyme</keyword>
<dbReference type="SUPFAM" id="SSF53901">
    <property type="entry name" value="Thiolase-like"/>
    <property type="match status" value="1"/>
</dbReference>
<dbReference type="InterPro" id="IPR004655">
    <property type="entry name" value="FabH"/>
</dbReference>
<feature type="region of interest" description="ACP-binding" evidence="9">
    <location>
        <begin position="262"/>
        <end position="266"/>
    </location>
</feature>
<keyword evidence="9" id="KW-0963">Cytoplasm</keyword>
<proteinExistence type="inferred from homology"/>
<accession>A0ABT2U4E4</accession>
<name>A0ABT2U4E4_9FIRM</name>
<evidence type="ECO:0000256" key="7">
    <source>
        <dbReference type="ARBA" id="ARBA00023268"/>
    </source>
</evidence>
<evidence type="ECO:0000256" key="8">
    <source>
        <dbReference type="ARBA" id="ARBA00023315"/>
    </source>
</evidence>
<keyword evidence="13" id="KW-1185">Reference proteome</keyword>
<comment type="catalytic activity">
    <reaction evidence="9">
        <text>malonyl-[ACP] + acetyl-CoA + H(+) = 3-oxobutanoyl-[ACP] + CO2 + CoA</text>
        <dbReference type="Rhea" id="RHEA:12080"/>
        <dbReference type="Rhea" id="RHEA-COMP:9623"/>
        <dbReference type="Rhea" id="RHEA-COMP:9625"/>
        <dbReference type="ChEBI" id="CHEBI:15378"/>
        <dbReference type="ChEBI" id="CHEBI:16526"/>
        <dbReference type="ChEBI" id="CHEBI:57287"/>
        <dbReference type="ChEBI" id="CHEBI:57288"/>
        <dbReference type="ChEBI" id="CHEBI:78449"/>
        <dbReference type="ChEBI" id="CHEBI:78450"/>
        <dbReference type="EC" id="2.3.1.180"/>
    </reaction>
</comment>
<dbReference type="NCBIfam" id="NF006829">
    <property type="entry name" value="PRK09352.1"/>
    <property type="match status" value="1"/>
</dbReference>
<feature type="active site" evidence="9">
    <location>
        <position position="261"/>
    </location>
</feature>
<keyword evidence="2 9" id="KW-0444">Lipid biosynthesis</keyword>
<comment type="domain">
    <text evidence="9">The last Arg residue of the ACP-binding site is essential for the weak association between ACP/AcpP and FabH.</text>
</comment>
<reference evidence="12 13" key="1">
    <citation type="journal article" date="2021" name="ISME Commun">
        <title>Automated analysis of genomic sequences facilitates high-throughput and comprehensive description of bacteria.</title>
        <authorList>
            <person name="Hitch T.C.A."/>
        </authorList>
    </citation>
    <scope>NUCLEOTIDE SEQUENCE [LARGE SCALE GENOMIC DNA]</scope>
    <source>
        <strain evidence="12 13">Sanger_34</strain>
    </source>
</reference>
<evidence type="ECO:0000256" key="5">
    <source>
        <dbReference type="ARBA" id="ARBA00023098"/>
    </source>
</evidence>
<keyword evidence="5 9" id="KW-0443">Lipid metabolism</keyword>
<dbReference type="PANTHER" id="PTHR43091">
    <property type="entry name" value="3-OXOACYL-[ACYL-CARRIER-PROTEIN] SYNTHASE"/>
    <property type="match status" value="1"/>
</dbReference>
<comment type="caution">
    <text evidence="12">The sequence shown here is derived from an EMBL/GenBank/DDBJ whole genome shotgun (WGS) entry which is preliminary data.</text>
</comment>
<dbReference type="CDD" id="cd00830">
    <property type="entry name" value="KAS_III"/>
    <property type="match status" value="1"/>
</dbReference>
<feature type="domain" description="Beta-ketoacyl-[acyl-carrier-protein] synthase III C-terminal" evidence="10">
    <location>
        <begin position="245"/>
        <end position="333"/>
    </location>
</feature>
<dbReference type="InterPro" id="IPR016039">
    <property type="entry name" value="Thiolase-like"/>
</dbReference>
<dbReference type="Pfam" id="PF08541">
    <property type="entry name" value="ACP_syn_III_C"/>
    <property type="match status" value="1"/>
</dbReference>
<sequence length="334" mass="35850">MILGSVAIINTQLIGTGSCIPEFALTNAMLEQMVDTSDEWIVKRTGVRERRIARNTRTWELALGAAQNALADAGITAEELDLLLVSTCTPDTNTPNTASVLQDKLGARQVGAMDINNACAGFISATDIADSYIRSGKAKTVLVVSAETLHRITDYTDRSTCILFGDGAAAAVYRATEDAAVGIQSTFIAADGSGAEYLYMEALPVEDPFAPERTVDPKARFLKMQGAAVVRFTARAVPLAIDTALQRAGVSAEEIDWVVPHQANLRILDVIAKRYHLPKEKVYVNMDRFGNTSSASVPICLDEMRRKGLLKAGQTIVCTGFGGGLTYGAFVLKL</sequence>
<comment type="similarity">
    <text evidence="1 9">Belongs to the thiolase-like superfamily. FabH family.</text>
</comment>